<keyword evidence="3" id="KW-1185">Reference proteome</keyword>
<dbReference type="InterPro" id="IPR011037">
    <property type="entry name" value="Pyrv_Knase-like_insert_dom_sf"/>
</dbReference>
<dbReference type="Proteomes" id="UP000264883">
    <property type="component" value="Chromosome"/>
</dbReference>
<dbReference type="SUPFAM" id="SSF50800">
    <property type="entry name" value="PK beta-barrel domain-like"/>
    <property type="match status" value="1"/>
</dbReference>
<dbReference type="PANTHER" id="PTHR36930">
    <property type="entry name" value="METAL-SULFUR CLUSTER BIOSYNTHESIS PROTEINS YUAD-RELATED"/>
    <property type="match status" value="1"/>
</dbReference>
<dbReference type="RefSeq" id="WP_119865412.1">
    <property type="nucleotide sequence ID" value="NZ_CP016786.1"/>
</dbReference>
<evidence type="ECO:0000313" key="3">
    <source>
        <dbReference type="Proteomes" id="UP000264883"/>
    </source>
</evidence>
<protein>
    <submittedName>
        <fullName evidence="2">Molybdenum cofactor sulfurase</fullName>
    </submittedName>
</protein>
<dbReference type="InterPro" id="IPR052716">
    <property type="entry name" value="MOSC_domain"/>
</dbReference>
<dbReference type="Pfam" id="PF03473">
    <property type="entry name" value="MOSC"/>
    <property type="match status" value="1"/>
</dbReference>
<dbReference type="InterPro" id="IPR005302">
    <property type="entry name" value="MoCF_Sase_C"/>
</dbReference>
<reference evidence="2 3" key="1">
    <citation type="submission" date="2016-08" db="EMBL/GenBank/DDBJ databases">
        <title>Complete Genome Sequence Of The Indigo Reducing Clostridium isatidis DSM15098.</title>
        <authorList>
            <person name="Little G.T."/>
            <person name="Minton N.P."/>
        </authorList>
    </citation>
    <scope>NUCLEOTIDE SEQUENCE [LARGE SCALE GENOMIC DNA]</scope>
    <source>
        <strain evidence="2 3">DSM 15098</strain>
    </source>
</reference>
<dbReference type="PANTHER" id="PTHR36930:SF1">
    <property type="entry name" value="MOSC DOMAIN-CONTAINING PROTEIN"/>
    <property type="match status" value="1"/>
</dbReference>
<name>A0A343JCL9_9CLOT</name>
<accession>A0A343JCL9</accession>
<dbReference type="EMBL" id="CP016786">
    <property type="protein sequence ID" value="ASW43277.1"/>
    <property type="molecule type" value="Genomic_DNA"/>
</dbReference>
<sequence length="145" mass="15926">MGRVVAVNISDIKGVPKRSIPEGNFVEDFGLEGDAHAGKWHRQVSLLGLESINKMKSLKGDKFYNGKFAENLTTEGIILYELPIGTKLKIGETIQEVTQIGKECHTGCNIRKLVGDCVMPREGIFTRVIKGGRIKAGDKIEVISE</sequence>
<evidence type="ECO:0000259" key="1">
    <source>
        <dbReference type="PROSITE" id="PS51340"/>
    </source>
</evidence>
<dbReference type="GO" id="GO:0030151">
    <property type="term" value="F:molybdenum ion binding"/>
    <property type="evidence" value="ECO:0007669"/>
    <property type="project" value="InterPro"/>
</dbReference>
<dbReference type="GO" id="GO:0030170">
    <property type="term" value="F:pyridoxal phosphate binding"/>
    <property type="evidence" value="ECO:0007669"/>
    <property type="project" value="InterPro"/>
</dbReference>
<evidence type="ECO:0000313" key="2">
    <source>
        <dbReference type="EMBL" id="ASW43277.1"/>
    </source>
</evidence>
<dbReference type="GO" id="GO:0003824">
    <property type="term" value="F:catalytic activity"/>
    <property type="evidence" value="ECO:0007669"/>
    <property type="project" value="InterPro"/>
</dbReference>
<proteinExistence type="predicted"/>
<dbReference type="KEGG" id="cia:BEN51_07205"/>
<dbReference type="OrthoDB" id="9789048at2"/>
<feature type="domain" description="MOSC" evidence="1">
    <location>
        <begin position="18"/>
        <end position="143"/>
    </location>
</feature>
<gene>
    <name evidence="2" type="ORF">BEN51_07205</name>
</gene>
<organism evidence="2 3">
    <name type="scientific">Clostridium isatidis</name>
    <dbReference type="NCBI Taxonomy" id="182773"/>
    <lineage>
        <taxon>Bacteria</taxon>
        <taxon>Bacillati</taxon>
        <taxon>Bacillota</taxon>
        <taxon>Clostridia</taxon>
        <taxon>Eubacteriales</taxon>
        <taxon>Clostridiaceae</taxon>
        <taxon>Clostridium</taxon>
    </lineage>
</organism>
<dbReference type="PROSITE" id="PS51340">
    <property type="entry name" value="MOSC"/>
    <property type="match status" value="1"/>
</dbReference>
<dbReference type="AlphaFoldDB" id="A0A343JCL9"/>
<dbReference type="Gene3D" id="2.40.33.20">
    <property type="entry name" value="PK beta-barrel domain-like"/>
    <property type="match status" value="1"/>
</dbReference>